<evidence type="ECO:0000256" key="3">
    <source>
        <dbReference type="ARBA" id="ARBA00023163"/>
    </source>
</evidence>
<evidence type="ECO:0000256" key="2">
    <source>
        <dbReference type="ARBA" id="ARBA00023125"/>
    </source>
</evidence>
<dbReference type="InterPro" id="IPR036390">
    <property type="entry name" value="WH_DNA-bd_sf"/>
</dbReference>
<dbReference type="InterPro" id="IPR000524">
    <property type="entry name" value="Tscrpt_reg_HTH_GntR"/>
</dbReference>
<dbReference type="AlphaFoldDB" id="A0A2G9X1R7"/>
<dbReference type="CDD" id="cd07377">
    <property type="entry name" value="WHTH_GntR"/>
    <property type="match status" value="1"/>
</dbReference>
<keyword evidence="1" id="KW-0805">Transcription regulation</keyword>
<accession>A0A2G9X1R7</accession>
<dbReference type="Pfam" id="PF07729">
    <property type="entry name" value="FCD"/>
    <property type="match status" value="1"/>
</dbReference>
<dbReference type="PANTHER" id="PTHR43537:SF24">
    <property type="entry name" value="GLUCONATE OPERON TRANSCRIPTIONAL REPRESSOR"/>
    <property type="match status" value="1"/>
</dbReference>
<dbReference type="SMART" id="SM00895">
    <property type="entry name" value="FCD"/>
    <property type="match status" value="1"/>
</dbReference>
<dbReference type="SUPFAM" id="SSF48008">
    <property type="entry name" value="GntR ligand-binding domain-like"/>
    <property type="match status" value="1"/>
</dbReference>
<dbReference type="InterPro" id="IPR011711">
    <property type="entry name" value="GntR_C"/>
</dbReference>
<keyword evidence="6" id="KW-1185">Reference proteome</keyword>
<dbReference type="EMBL" id="NQVN01000002">
    <property type="protein sequence ID" value="PIP00503.1"/>
    <property type="molecule type" value="Genomic_DNA"/>
</dbReference>
<dbReference type="GO" id="GO:0003700">
    <property type="term" value="F:DNA-binding transcription factor activity"/>
    <property type="evidence" value="ECO:0007669"/>
    <property type="project" value="InterPro"/>
</dbReference>
<keyword evidence="3" id="KW-0804">Transcription</keyword>
<organism evidence="5 6">
    <name type="scientific">Pleomorphomonas carboxyditropha</name>
    <dbReference type="NCBI Taxonomy" id="2023338"/>
    <lineage>
        <taxon>Bacteria</taxon>
        <taxon>Pseudomonadati</taxon>
        <taxon>Pseudomonadota</taxon>
        <taxon>Alphaproteobacteria</taxon>
        <taxon>Hyphomicrobiales</taxon>
        <taxon>Pleomorphomonadaceae</taxon>
        <taxon>Pleomorphomonas</taxon>
    </lineage>
</organism>
<evidence type="ECO:0000256" key="1">
    <source>
        <dbReference type="ARBA" id="ARBA00023015"/>
    </source>
</evidence>
<dbReference type="PANTHER" id="PTHR43537">
    <property type="entry name" value="TRANSCRIPTIONAL REGULATOR, GNTR FAMILY"/>
    <property type="match status" value="1"/>
</dbReference>
<evidence type="ECO:0000259" key="4">
    <source>
        <dbReference type="PROSITE" id="PS50949"/>
    </source>
</evidence>
<name>A0A2G9X1R7_9HYPH</name>
<dbReference type="Pfam" id="PF00392">
    <property type="entry name" value="GntR"/>
    <property type="match status" value="1"/>
</dbReference>
<protein>
    <submittedName>
        <fullName evidence="5">GntR family transcriptional regulator</fullName>
    </submittedName>
</protein>
<dbReference type="OrthoDB" id="9788098at2"/>
<dbReference type="SUPFAM" id="SSF46785">
    <property type="entry name" value="Winged helix' DNA-binding domain"/>
    <property type="match status" value="1"/>
</dbReference>
<comment type="caution">
    <text evidence="5">The sequence shown here is derived from an EMBL/GenBank/DDBJ whole genome shotgun (WGS) entry which is preliminary data.</text>
</comment>
<dbReference type="Proteomes" id="UP000231070">
    <property type="component" value="Unassembled WGS sequence"/>
</dbReference>
<evidence type="ECO:0000313" key="6">
    <source>
        <dbReference type="Proteomes" id="UP000231070"/>
    </source>
</evidence>
<dbReference type="PROSITE" id="PS50949">
    <property type="entry name" value="HTH_GNTR"/>
    <property type="match status" value="1"/>
</dbReference>
<reference evidence="5 6" key="1">
    <citation type="submission" date="2017-08" db="EMBL/GenBank/DDBJ databases">
        <title>Pleomorphomonas carboxidotrophicus sp. nov., a new mesophilic hydrogenogenic carboxidotroph.</title>
        <authorList>
            <person name="Esquivel-Elizondo S."/>
            <person name="Krajmalnik-Brown R."/>
            <person name="Maldonado J."/>
        </authorList>
    </citation>
    <scope>NUCLEOTIDE SEQUENCE [LARGE SCALE GENOMIC DNA]</scope>
    <source>
        <strain evidence="5 6">SVCO-16</strain>
    </source>
</reference>
<evidence type="ECO:0000313" key="5">
    <source>
        <dbReference type="EMBL" id="PIP00503.1"/>
    </source>
</evidence>
<dbReference type="InterPro" id="IPR008920">
    <property type="entry name" value="TF_FadR/GntR_C"/>
</dbReference>
<dbReference type="SMART" id="SM00345">
    <property type="entry name" value="HTH_GNTR"/>
    <property type="match status" value="1"/>
</dbReference>
<dbReference type="Gene3D" id="1.10.10.10">
    <property type="entry name" value="Winged helix-like DNA-binding domain superfamily/Winged helix DNA-binding domain"/>
    <property type="match status" value="1"/>
</dbReference>
<dbReference type="GO" id="GO:0003677">
    <property type="term" value="F:DNA binding"/>
    <property type="evidence" value="ECO:0007669"/>
    <property type="project" value="UniProtKB-KW"/>
</dbReference>
<keyword evidence="2" id="KW-0238">DNA-binding</keyword>
<dbReference type="InterPro" id="IPR036388">
    <property type="entry name" value="WH-like_DNA-bd_sf"/>
</dbReference>
<sequence length="225" mass="25554">MSASRRVYLDLRQRIVSMQMRPGERIIERDIAEVHGTSRTPVHEAVQRLAEEGLIEIFRRVGTFVARIPLDQLNEAMLARAVLELAVVERACRLITDDGVAELRALIAEQEASVASQDDSAFHAQDERFHETLANISGVPIFWRLIQQAKTQIDRYRRLTLAVPGRMENVVAEHRRISEAVIAKDAEAATRLMREHLEGVLPMAEVMSLKLPAYFINHLPEFNGR</sequence>
<dbReference type="Gene3D" id="1.20.120.530">
    <property type="entry name" value="GntR ligand-binding domain-like"/>
    <property type="match status" value="1"/>
</dbReference>
<feature type="domain" description="HTH gntR-type" evidence="4">
    <location>
        <begin position="1"/>
        <end position="68"/>
    </location>
</feature>
<proteinExistence type="predicted"/>
<gene>
    <name evidence="5" type="ORF">CJ014_05470</name>
</gene>